<feature type="region of interest" description="Disordered" evidence="5">
    <location>
        <begin position="1"/>
        <end position="68"/>
    </location>
</feature>
<evidence type="ECO:0000313" key="8">
    <source>
        <dbReference type="EMBL" id="KAK8762227.1"/>
    </source>
</evidence>
<dbReference type="Pfam" id="PF00135">
    <property type="entry name" value="COesterase"/>
    <property type="match status" value="1"/>
</dbReference>
<comment type="caution">
    <text evidence="8">The sequence shown here is derived from an EMBL/GenBank/DDBJ whole genome shotgun (WGS) entry which is preliminary data.</text>
</comment>
<keyword evidence="6" id="KW-1133">Transmembrane helix</keyword>
<dbReference type="Gene3D" id="3.40.50.1820">
    <property type="entry name" value="alpha/beta hydrolase"/>
    <property type="match status" value="1"/>
</dbReference>
<dbReference type="Proteomes" id="UP001321473">
    <property type="component" value="Unassembled WGS sequence"/>
</dbReference>
<keyword evidence="2" id="KW-0719">Serine esterase</keyword>
<evidence type="ECO:0000313" key="9">
    <source>
        <dbReference type="Proteomes" id="UP001321473"/>
    </source>
</evidence>
<dbReference type="PANTHER" id="PTHR43918">
    <property type="entry name" value="ACETYLCHOLINESTERASE"/>
    <property type="match status" value="1"/>
</dbReference>
<keyword evidence="3" id="KW-0378">Hydrolase</keyword>
<dbReference type="GO" id="GO:0005615">
    <property type="term" value="C:extracellular space"/>
    <property type="evidence" value="ECO:0007669"/>
    <property type="project" value="TreeGrafter"/>
</dbReference>
<evidence type="ECO:0000256" key="5">
    <source>
        <dbReference type="SAM" id="MobiDB-lite"/>
    </source>
</evidence>
<evidence type="ECO:0000259" key="7">
    <source>
        <dbReference type="Pfam" id="PF00135"/>
    </source>
</evidence>
<dbReference type="GO" id="GO:0003990">
    <property type="term" value="F:acetylcholinesterase activity"/>
    <property type="evidence" value="ECO:0007669"/>
    <property type="project" value="TreeGrafter"/>
</dbReference>
<keyword evidence="6" id="KW-0472">Membrane</keyword>
<dbReference type="GO" id="GO:0005886">
    <property type="term" value="C:plasma membrane"/>
    <property type="evidence" value="ECO:0007669"/>
    <property type="project" value="TreeGrafter"/>
</dbReference>
<protein>
    <recommendedName>
        <fullName evidence="7">Carboxylesterase type B domain-containing protein</fullName>
    </recommendedName>
</protein>
<accession>A0AAQ4DID7</accession>
<gene>
    <name evidence="8" type="ORF">V5799_026506</name>
</gene>
<feature type="transmembrane region" description="Helical" evidence="6">
    <location>
        <begin position="102"/>
        <end position="122"/>
    </location>
</feature>
<feature type="compositionally biased region" description="Basic residues" evidence="5">
    <location>
        <begin position="1"/>
        <end position="19"/>
    </location>
</feature>
<comment type="similarity">
    <text evidence="1">Belongs to the type-B carboxylesterase/lipase family.</text>
</comment>
<feature type="domain" description="Carboxylesterase type B" evidence="7">
    <location>
        <begin position="184"/>
        <end position="506"/>
    </location>
</feature>
<dbReference type="GO" id="GO:0006581">
    <property type="term" value="P:acetylcholine catabolic process"/>
    <property type="evidence" value="ECO:0007669"/>
    <property type="project" value="TreeGrafter"/>
</dbReference>
<dbReference type="SUPFAM" id="SSF53474">
    <property type="entry name" value="alpha/beta-Hydrolases"/>
    <property type="match status" value="1"/>
</dbReference>
<reference evidence="8 9" key="1">
    <citation type="journal article" date="2023" name="Arcadia Sci">
        <title>De novo assembly of a long-read Amblyomma americanum tick genome.</title>
        <authorList>
            <person name="Chou S."/>
            <person name="Poskanzer K.E."/>
            <person name="Rollins M."/>
            <person name="Thuy-Boun P.S."/>
        </authorList>
    </citation>
    <scope>NUCLEOTIDE SEQUENCE [LARGE SCALE GENOMIC DNA]</scope>
    <source>
        <strain evidence="8">F_SG_1</strain>
        <tissue evidence="8">Salivary glands</tissue>
    </source>
</reference>
<dbReference type="InterPro" id="IPR050654">
    <property type="entry name" value="AChE-related_enzymes"/>
</dbReference>
<feature type="compositionally biased region" description="Low complexity" evidence="5">
    <location>
        <begin position="40"/>
        <end position="62"/>
    </location>
</feature>
<sequence length="528" mass="57395">MSRRMRSKTKRSLKGRKRSLSRDEKASTSTVSKPAEEKPPAAADAAVPKSPTSPDSPPSLESPAKDRFLSTTRRGSLLREVVSTLSLYSIHHHTWLRKCIPVLALLAVLLVAGSAVAIWTVFRRRVVGPSLTTPDAGRECEDAQGDPQVHLEALGATVHGSADGRLRKFFGIPYGANGNLTERRLTEECLTLSILVPLSCPVSTALKPVMVVLASDWFQFDYRGALDIVWETIALGGDIIVVIVNHRLGVLGFLDASSAGASAAAGAEDVFLSLTWISEHIQAFQGDPALIVGFGFISGSYLASMDLFAEAQGRKRLFARLVLHGAAPTSLLPRAGLSSLTEIATSLECSSAAPLVDCLRRASLKSIDEATAKQPLLVFAPSCGRPLIGACDGIFAKLPKNLTGTDVLCGYNSFDGREFFDHTFVRESRQPDDPKMLFNHLLQYFSGNRSRQELPQEVQQYLKRHNKTSIHGFRELVSDMVLRCPMFELAREASARGATVHVYHSHGAHKLLEPAVMMADLIAFVKTG</sequence>
<evidence type="ECO:0000256" key="4">
    <source>
        <dbReference type="ARBA" id="ARBA00023180"/>
    </source>
</evidence>
<evidence type="ECO:0000256" key="2">
    <source>
        <dbReference type="ARBA" id="ARBA00022487"/>
    </source>
</evidence>
<organism evidence="8 9">
    <name type="scientific">Amblyomma americanum</name>
    <name type="common">Lone star tick</name>
    <dbReference type="NCBI Taxonomy" id="6943"/>
    <lineage>
        <taxon>Eukaryota</taxon>
        <taxon>Metazoa</taxon>
        <taxon>Ecdysozoa</taxon>
        <taxon>Arthropoda</taxon>
        <taxon>Chelicerata</taxon>
        <taxon>Arachnida</taxon>
        <taxon>Acari</taxon>
        <taxon>Parasitiformes</taxon>
        <taxon>Ixodida</taxon>
        <taxon>Ixodoidea</taxon>
        <taxon>Ixodidae</taxon>
        <taxon>Amblyomminae</taxon>
        <taxon>Amblyomma</taxon>
    </lineage>
</organism>
<proteinExistence type="inferred from homology"/>
<dbReference type="PANTHER" id="PTHR43918:SF4">
    <property type="entry name" value="CARBOXYLIC ESTER HYDROLASE"/>
    <property type="match status" value="1"/>
</dbReference>
<evidence type="ECO:0000256" key="6">
    <source>
        <dbReference type="SAM" id="Phobius"/>
    </source>
</evidence>
<dbReference type="AlphaFoldDB" id="A0AAQ4DID7"/>
<keyword evidence="6" id="KW-0812">Transmembrane</keyword>
<dbReference type="InterPro" id="IPR002018">
    <property type="entry name" value="CarbesteraseB"/>
</dbReference>
<name>A0AAQ4DID7_AMBAM</name>
<evidence type="ECO:0000256" key="3">
    <source>
        <dbReference type="ARBA" id="ARBA00022801"/>
    </source>
</evidence>
<dbReference type="EMBL" id="JARKHS020030333">
    <property type="protein sequence ID" value="KAK8762227.1"/>
    <property type="molecule type" value="Genomic_DNA"/>
</dbReference>
<dbReference type="InterPro" id="IPR029058">
    <property type="entry name" value="AB_hydrolase_fold"/>
</dbReference>
<dbReference type="GO" id="GO:0019695">
    <property type="term" value="P:choline metabolic process"/>
    <property type="evidence" value="ECO:0007669"/>
    <property type="project" value="TreeGrafter"/>
</dbReference>
<evidence type="ECO:0000256" key="1">
    <source>
        <dbReference type="ARBA" id="ARBA00005964"/>
    </source>
</evidence>
<keyword evidence="4" id="KW-0325">Glycoprotein</keyword>
<keyword evidence="9" id="KW-1185">Reference proteome</keyword>